<sequence>MKMDAAKFVADELNRGRYTNVLNYFFDKPDAYEQALTDSEDDLSDDESGMIRLNSIPNLQLSEDEDEEECIGLASDELDRKISEAISIVTFDGDTDREMGKIRNFDCKCYTRRKESSLHGRQSCSQKLSPDIIYNIRLDSLAAEKEWQDMRIIGHLEANRRTVQTSEMVTSTKKTPTKRKCARTTYFIGGNEICKNTFLFLMGIGKDTLADIVKHYEENGARPRLRKRHSLPRPPARFINPEDINRVVDFIKNYAEDNAIMLPGRQPGHKDWHVKLLPTHVSKALVWRLYVKTAKELGERAVCKTSFKALWNRLLPHIKSCRPRTDLCWQCQSNNEQLIRSANLPDDRKSEAVKKQQDHLSLVQKERAVYNDITAACRKICSGSNLSFGPSLPASKKIRMHYSFDFAQQLHFPSNPLQPGPMYFLTPRKCGLFGVSCEGLQKQVNYLIDEGMSSTKGSNEVISYMHHFFGNIGVGETEVDLHCDNCSGQNKNNFMLWYLAWRVGHKLHDQIEIHFVIAGHTKFSPDCGFGLIKQAYMKTRVNTLADIAEVVENSSPVSHLNIPQLVGTAEGKVLVQTFDWQQHLTRHFRRLPQIKSYQHFSFDAKRPGVVLAKTHCDAQPVEYQLLRNGADLPPIDGLPVLAPPGLNIDRQTYLYEKIRPFCADEARDITCPAPRVTTQKSPEKRMRM</sequence>
<dbReference type="Proteomes" id="UP001364617">
    <property type="component" value="Unassembled WGS sequence"/>
</dbReference>
<evidence type="ECO:0000313" key="2">
    <source>
        <dbReference type="EMBL" id="KAK7130395.1"/>
    </source>
</evidence>
<dbReference type="InterPro" id="IPR057191">
    <property type="entry name" value="DUF7869"/>
</dbReference>
<name>A0AAN9CBG5_9TELE</name>
<comment type="caution">
    <text evidence="2">The sequence shown here is derived from an EMBL/GenBank/DDBJ whole genome shotgun (WGS) entry which is preliminary data.</text>
</comment>
<reference evidence="2 3" key="1">
    <citation type="submission" date="2024-02" db="EMBL/GenBank/DDBJ databases">
        <title>Chromosome-level genome assembly of the Eurasian Minnow (Phoxinus phoxinus).</title>
        <authorList>
            <person name="Oriowo T.O."/>
            <person name="Martin S."/>
            <person name="Stange M."/>
            <person name="Chrysostomakis Y."/>
            <person name="Brown T."/>
            <person name="Winkler S."/>
            <person name="Kukowka S."/>
            <person name="Myers E.W."/>
            <person name="Bohne A."/>
        </authorList>
    </citation>
    <scope>NUCLEOTIDE SEQUENCE [LARGE SCALE GENOMIC DNA]</scope>
    <source>
        <strain evidence="2">ZFMK-TIS-60720</strain>
        <tissue evidence="2">Whole Organism</tissue>
    </source>
</reference>
<dbReference type="PANTHER" id="PTHR34415:SF1">
    <property type="entry name" value="INTEGRASE CATALYTIC DOMAIN-CONTAINING PROTEIN"/>
    <property type="match status" value="1"/>
</dbReference>
<feature type="domain" description="DUF7869" evidence="1">
    <location>
        <begin position="433"/>
        <end position="611"/>
    </location>
</feature>
<proteinExistence type="predicted"/>
<evidence type="ECO:0000259" key="1">
    <source>
        <dbReference type="Pfam" id="PF25273"/>
    </source>
</evidence>
<dbReference type="PANTHER" id="PTHR34415">
    <property type="entry name" value="INTEGRASE CATALYTIC DOMAIN-CONTAINING PROTEIN"/>
    <property type="match status" value="1"/>
</dbReference>
<organism evidence="2 3">
    <name type="scientific">Phoxinus phoxinus</name>
    <name type="common">Eurasian minnow</name>
    <dbReference type="NCBI Taxonomy" id="58324"/>
    <lineage>
        <taxon>Eukaryota</taxon>
        <taxon>Metazoa</taxon>
        <taxon>Chordata</taxon>
        <taxon>Craniata</taxon>
        <taxon>Vertebrata</taxon>
        <taxon>Euteleostomi</taxon>
        <taxon>Actinopterygii</taxon>
        <taxon>Neopterygii</taxon>
        <taxon>Teleostei</taxon>
        <taxon>Ostariophysi</taxon>
        <taxon>Cypriniformes</taxon>
        <taxon>Leuciscidae</taxon>
        <taxon>Phoxininae</taxon>
        <taxon>Phoxinus</taxon>
    </lineage>
</organism>
<protein>
    <recommendedName>
        <fullName evidence="1">DUF7869 domain-containing protein</fullName>
    </recommendedName>
</protein>
<accession>A0AAN9CBG5</accession>
<dbReference type="EMBL" id="JAYKXH010000021">
    <property type="protein sequence ID" value="KAK7130395.1"/>
    <property type="molecule type" value="Genomic_DNA"/>
</dbReference>
<dbReference type="AlphaFoldDB" id="A0AAN9CBG5"/>
<evidence type="ECO:0000313" key="3">
    <source>
        <dbReference type="Proteomes" id="UP001364617"/>
    </source>
</evidence>
<dbReference type="Pfam" id="PF25273">
    <property type="entry name" value="DUF7869"/>
    <property type="match status" value="1"/>
</dbReference>
<keyword evidence="3" id="KW-1185">Reference proteome</keyword>
<gene>
    <name evidence="2" type="ORF">R3I93_019890</name>
</gene>